<dbReference type="EnsemblBacteria" id="CAD76495">
    <property type="protein sequence ID" value="CAD76495"/>
    <property type="gene ID" value="RB9859"/>
</dbReference>
<dbReference type="KEGG" id="rba:RB9859"/>
<sequence length="69" mass="7637">MSCSSGKMVPDGPLPVPRSLRWRVTEIRLHSSPHLKIAFVSAVRVARLLVGDEDNGSKVRENSVYSHPL</sequence>
<proteinExistence type="predicted"/>
<dbReference type="Proteomes" id="UP000001025">
    <property type="component" value="Chromosome"/>
</dbReference>
<name>Q7UKY5_RHOBA</name>
<reference evidence="1 2" key="1">
    <citation type="journal article" date="2003" name="Proc. Natl. Acad. Sci. U.S.A.">
        <title>Complete genome sequence of the marine planctomycete Pirellula sp. strain 1.</title>
        <authorList>
            <person name="Gloeckner F.O."/>
            <person name="Kube M."/>
            <person name="Bauer M."/>
            <person name="Teeling H."/>
            <person name="Lombardot T."/>
            <person name="Ludwig W."/>
            <person name="Gade D."/>
            <person name="Beck A."/>
            <person name="Borzym K."/>
            <person name="Heitmann K."/>
            <person name="Rabus R."/>
            <person name="Schlesner H."/>
            <person name="Amann R."/>
            <person name="Reinhardt R."/>
        </authorList>
    </citation>
    <scope>NUCLEOTIDE SEQUENCE [LARGE SCALE GENOMIC DNA]</scope>
    <source>
        <strain evidence="2">DSM 10527 / NCIMB 13988 / SH1</strain>
    </source>
</reference>
<evidence type="ECO:0000313" key="1">
    <source>
        <dbReference type="EMBL" id="CAD76495.1"/>
    </source>
</evidence>
<accession>Q7UKY5</accession>
<protein>
    <submittedName>
        <fullName evidence="1">Uncharacterized protein</fullName>
    </submittedName>
</protein>
<dbReference type="EMBL" id="BX294150">
    <property type="protein sequence ID" value="CAD76495.1"/>
    <property type="molecule type" value="Genomic_DNA"/>
</dbReference>
<dbReference type="InParanoid" id="Q7UKY5"/>
<organism evidence="1 2">
    <name type="scientific">Rhodopirellula baltica (strain DSM 10527 / NCIMB 13988 / SH1)</name>
    <dbReference type="NCBI Taxonomy" id="243090"/>
    <lineage>
        <taxon>Bacteria</taxon>
        <taxon>Pseudomonadati</taxon>
        <taxon>Planctomycetota</taxon>
        <taxon>Planctomycetia</taxon>
        <taxon>Pirellulales</taxon>
        <taxon>Pirellulaceae</taxon>
        <taxon>Rhodopirellula</taxon>
    </lineage>
</organism>
<dbReference type="AlphaFoldDB" id="Q7UKY5"/>
<gene>
    <name evidence="1" type="ordered locus">RB9859</name>
</gene>
<evidence type="ECO:0000313" key="2">
    <source>
        <dbReference type="Proteomes" id="UP000001025"/>
    </source>
</evidence>
<keyword evidence="2" id="KW-1185">Reference proteome</keyword>
<dbReference type="HOGENOM" id="CLU_2773155_0_0_0"/>